<protein>
    <recommendedName>
        <fullName evidence="4">TPM domain-containing protein</fullName>
    </recommendedName>
</protein>
<evidence type="ECO:0000256" key="3">
    <source>
        <dbReference type="SAM" id="SignalP"/>
    </source>
</evidence>
<feature type="chain" id="PRO_5003233468" description="TPM domain-containing protein" evidence="3">
    <location>
        <begin position="25"/>
        <end position="257"/>
    </location>
</feature>
<keyword evidence="2" id="KW-1133">Transmembrane helix</keyword>
<evidence type="ECO:0000256" key="1">
    <source>
        <dbReference type="SAM" id="MobiDB-lite"/>
    </source>
</evidence>
<keyword evidence="2" id="KW-0812">Transmembrane</keyword>
<dbReference type="OrthoDB" id="9810918at2"/>
<dbReference type="AlphaFoldDB" id="E8WXJ2"/>
<feature type="domain" description="TPM" evidence="4">
    <location>
        <begin position="37"/>
        <end position="160"/>
    </location>
</feature>
<dbReference type="eggNOG" id="COG1512">
    <property type="taxonomic scope" value="Bacteria"/>
</dbReference>
<proteinExistence type="predicted"/>
<dbReference type="PaxDb" id="1198114-AciX9_1555"/>
<dbReference type="HOGENOM" id="CLU_035211_1_1_0"/>
<accession>E8WXJ2</accession>
<dbReference type="Proteomes" id="UP000000343">
    <property type="component" value="Chromosome"/>
</dbReference>
<feature type="compositionally biased region" description="Gly residues" evidence="1">
    <location>
        <begin position="238"/>
        <end position="257"/>
    </location>
</feature>
<evidence type="ECO:0000259" key="4">
    <source>
        <dbReference type="Pfam" id="PF04536"/>
    </source>
</evidence>
<dbReference type="EMBL" id="CP002480">
    <property type="protein sequence ID" value="ADW68608.1"/>
    <property type="molecule type" value="Genomic_DNA"/>
</dbReference>
<name>E8WXJ2_GRATM</name>
<dbReference type="STRING" id="1198114.AciX9_1555"/>
<gene>
    <name evidence="5" type="ordered locus">AciX9_1555</name>
</gene>
<dbReference type="PANTHER" id="PTHR30373:SF2">
    <property type="entry name" value="UPF0603 PROTEIN YGCG"/>
    <property type="match status" value="1"/>
</dbReference>
<dbReference type="PANTHER" id="PTHR30373">
    <property type="entry name" value="UPF0603 PROTEIN YGCG"/>
    <property type="match status" value="1"/>
</dbReference>
<dbReference type="KEGG" id="acm:AciX9_1555"/>
<evidence type="ECO:0000313" key="5">
    <source>
        <dbReference type="EMBL" id="ADW68608.1"/>
    </source>
</evidence>
<reference evidence="6" key="1">
    <citation type="submission" date="2011-01" db="EMBL/GenBank/DDBJ databases">
        <title>Complete sequence of chromosome of Acidobacterium sp. MP5ACTX9.</title>
        <authorList>
            <consortium name="US DOE Joint Genome Institute"/>
            <person name="Lucas S."/>
            <person name="Copeland A."/>
            <person name="Lapidus A."/>
            <person name="Cheng J.-F."/>
            <person name="Goodwin L."/>
            <person name="Pitluck S."/>
            <person name="Teshima H."/>
            <person name="Detter J.C."/>
            <person name="Han C."/>
            <person name="Tapia R."/>
            <person name="Land M."/>
            <person name="Hauser L."/>
            <person name="Kyrpides N."/>
            <person name="Ivanova N."/>
            <person name="Ovchinnikova G."/>
            <person name="Pagani I."/>
            <person name="Rawat S.R."/>
            <person name="Mannisto M."/>
            <person name="Haggblom M.M."/>
            <person name="Woyke T."/>
        </authorList>
    </citation>
    <scope>NUCLEOTIDE SEQUENCE [LARGE SCALE GENOMIC DNA]</scope>
    <source>
        <strain evidence="6">MP5ACTX9</strain>
    </source>
</reference>
<feature type="signal peptide" evidence="3">
    <location>
        <begin position="1"/>
        <end position="24"/>
    </location>
</feature>
<feature type="region of interest" description="Disordered" evidence="1">
    <location>
        <begin position="230"/>
        <end position="257"/>
    </location>
</feature>
<evidence type="ECO:0000313" key="6">
    <source>
        <dbReference type="Proteomes" id="UP000000343"/>
    </source>
</evidence>
<dbReference type="InterPro" id="IPR007621">
    <property type="entry name" value="TPM_dom"/>
</dbReference>
<dbReference type="RefSeq" id="WP_013579927.1">
    <property type="nucleotide sequence ID" value="NC_015064.1"/>
</dbReference>
<sequence length="257" mass="27010">MTLRLPRFLVLLLLLLPAAGVVRAEKVADLPLPTSYVNDFAGVLSPGTKQNLEDLCVQLHQKANADVAVVTIKTLEDDEDVDDFAAKLEEKWKLGKKGEDRSLIYLLVLNPHKMKVEVGYGLEGILPDARVGRILDTAVPSATAGDYDQALLTGTQGLADVIAADAHVTLTGTVHHYRREGSGQRQRGGFGQLIVVGLFVLVLIILVSTGNIGWAWMLLSMFTGGGGGGGGRDDDRGGGFGGMGGGSSGGGGASRDF</sequence>
<dbReference type="Gene3D" id="3.10.310.50">
    <property type="match status" value="1"/>
</dbReference>
<dbReference type="Pfam" id="PF04536">
    <property type="entry name" value="TPM_phosphatase"/>
    <property type="match status" value="1"/>
</dbReference>
<evidence type="ECO:0000256" key="2">
    <source>
        <dbReference type="SAM" id="Phobius"/>
    </source>
</evidence>
<feature type="transmembrane region" description="Helical" evidence="2">
    <location>
        <begin position="193"/>
        <end position="219"/>
    </location>
</feature>
<keyword evidence="2" id="KW-0472">Membrane</keyword>
<organism evidence="6">
    <name type="scientific">Granulicella tundricola (strain ATCC BAA-1859 / DSM 23138 / MP5ACTX9)</name>
    <dbReference type="NCBI Taxonomy" id="1198114"/>
    <lineage>
        <taxon>Bacteria</taxon>
        <taxon>Pseudomonadati</taxon>
        <taxon>Acidobacteriota</taxon>
        <taxon>Terriglobia</taxon>
        <taxon>Terriglobales</taxon>
        <taxon>Acidobacteriaceae</taxon>
        <taxon>Granulicella</taxon>
    </lineage>
</organism>
<keyword evidence="3" id="KW-0732">Signal</keyword>
<keyword evidence="6" id="KW-1185">Reference proteome</keyword>